<protein>
    <recommendedName>
        <fullName evidence="8">ABC transporter domain-containing protein</fullName>
    </recommendedName>
</protein>
<comment type="similarity">
    <text evidence="2">Belongs to the ABC transporter superfamily.</text>
</comment>
<evidence type="ECO:0000256" key="2">
    <source>
        <dbReference type="ARBA" id="ARBA00005417"/>
    </source>
</evidence>
<evidence type="ECO:0000256" key="1">
    <source>
        <dbReference type="ARBA" id="ARBA00004417"/>
    </source>
</evidence>
<dbReference type="GO" id="GO:0055085">
    <property type="term" value="P:transmembrane transport"/>
    <property type="evidence" value="ECO:0007669"/>
    <property type="project" value="UniProtKB-ARBA"/>
</dbReference>
<dbReference type="EMBL" id="LJYW01000001">
    <property type="protein sequence ID" value="KPL53481.1"/>
    <property type="molecule type" value="Genomic_DNA"/>
</dbReference>
<dbReference type="FunFam" id="3.40.50.300:FF:000016">
    <property type="entry name" value="Oligopeptide ABC transporter ATP-binding component"/>
    <property type="match status" value="1"/>
</dbReference>
<keyword evidence="7" id="KW-0472">Membrane</keyword>
<dbReference type="PROSITE" id="PS50893">
    <property type="entry name" value="ABC_TRANSPORTER_2"/>
    <property type="match status" value="1"/>
</dbReference>
<name>A0A0N8GF68_9HYPH</name>
<dbReference type="InterPro" id="IPR013563">
    <property type="entry name" value="Oligopep_ABC_C"/>
</dbReference>
<evidence type="ECO:0000313" key="9">
    <source>
        <dbReference type="EMBL" id="KPL53481.1"/>
    </source>
</evidence>
<evidence type="ECO:0000259" key="8">
    <source>
        <dbReference type="PROSITE" id="PS50893"/>
    </source>
</evidence>
<feature type="domain" description="ABC transporter" evidence="8">
    <location>
        <begin position="18"/>
        <end position="269"/>
    </location>
</feature>
<dbReference type="Pfam" id="PF00005">
    <property type="entry name" value="ABC_tran"/>
    <property type="match status" value="1"/>
</dbReference>
<comment type="subcellular location">
    <subcellularLocation>
        <location evidence="1">Cell inner membrane</location>
        <topology evidence="1">Peripheral membrane protein</topology>
    </subcellularLocation>
</comment>
<sequence length="336" mass="36126">MTAALRDDFIPDAEPPALVVDELTTQIRVGRTWYDAVRGISFAVRPRETLALVGESGCGKSLTALSVMGLLPAGVGRVSGGRIVVDGVDMTAADEPTRESMRGDRIGMIFQEPMTSLNPVLPIGFQVAESLIQHRGLSKKAALNRARELLELVRVPAAASRLDAYPHQFSGGMRQRVMIALALACDPKVLIADEPTTALDVTIQAQVLALMADVQKREGLALLLITHNLGVVASVADRVMVMYGGDVVESGPVRAFFARPSHPYSEALLAAMPRIDGDTPLQPIAGQVPTLTQMPTGCRFATRCALRHDRCAELPPLTPVGDDPNHLVRCWARMSP</sequence>
<dbReference type="GO" id="GO:0015833">
    <property type="term" value="P:peptide transport"/>
    <property type="evidence" value="ECO:0007669"/>
    <property type="project" value="InterPro"/>
</dbReference>
<keyword evidence="10" id="KW-1185">Reference proteome</keyword>
<keyword evidence="6" id="KW-0067">ATP-binding</keyword>
<dbReference type="SMART" id="SM00382">
    <property type="entry name" value="AAA"/>
    <property type="match status" value="1"/>
</dbReference>
<evidence type="ECO:0000256" key="3">
    <source>
        <dbReference type="ARBA" id="ARBA00022448"/>
    </source>
</evidence>
<evidence type="ECO:0000313" key="10">
    <source>
        <dbReference type="Proteomes" id="UP000048984"/>
    </source>
</evidence>
<accession>A0A0N8GF68</accession>
<evidence type="ECO:0000256" key="6">
    <source>
        <dbReference type="ARBA" id="ARBA00022840"/>
    </source>
</evidence>
<dbReference type="NCBIfam" id="TIGR01727">
    <property type="entry name" value="oligo_HPY"/>
    <property type="match status" value="1"/>
</dbReference>
<dbReference type="CDD" id="cd03257">
    <property type="entry name" value="ABC_NikE_OppD_transporters"/>
    <property type="match status" value="1"/>
</dbReference>
<dbReference type="Proteomes" id="UP000048984">
    <property type="component" value="Unassembled WGS sequence"/>
</dbReference>
<dbReference type="GO" id="GO:0016887">
    <property type="term" value="F:ATP hydrolysis activity"/>
    <property type="evidence" value="ECO:0007669"/>
    <property type="project" value="InterPro"/>
</dbReference>
<comment type="caution">
    <text evidence="9">The sequence shown here is derived from an EMBL/GenBank/DDBJ whole genome shotgun (WGS) entry which is preliminary data.</text>
</comment>
<dbReference type="InterPro" id="IPR003439">
    <property type="entry name" value="ABC_transporter-like_ATP-bd"/>
</dbReference>
<keyword evidence="5" id="KW-0547">Nucleotide-binding</keyword>
<dbReference type="Gene3D" id="3.40.50.300">
    <property type="entry name" value="P-loop containing nucleotide triphosphate hydrolases"/>
    <property type="match status" value="1"/>
</dbReference>
<gene>
    <name evidence="9" type="ORF">ABB55_15675</name>
</gene>
<dbReference type="Pfam" id="PF08352">
    <property type="entry name" value="oligo_HPY"/>
    <property type="match status" value="1"/>
</dbReference>
<dbReference type="SUPFAM" id="SSF52540">
    <property type="entry name" value="P-loop containing nucleoside triphosphate hydrolases"/>
    <property type="match status" value="1"/>
</dbReference>
<dbReference type="GO" id="GO:0005524">
    <property type="term" value="F:ATP binding"/>
    <property type="evidence" value="ECO:0007669"/>
    <property type="project" value="UniProtKB-KW"/>
</dbReference>
<evidence type="ECO:0000256" key="7">
    <source>
        <dbReference type="ARBA" id="ARBA00023136"/>
    </source>
</evidence>
<dbReference type="InterPro" id="IPR027417">
    <property type="entry name" value="P-loop_NTPase"/>
</dbReference>
<dbReference type="STRING" id="665126.ABB55_15675"/>
<dbReference type="AlphaFoldDB" id="A0A0N8GF68"/>
<keyword evidence="4" id="KW-1003">Cell membrane</keyword>
<dbReference type="GO" id="GO:0005886">
    <property type="term" value="C:plasma membrane"/>
    <property type="evidence" value="ECO:0007669"/>
    <property type="project" value="UniProtKB-SubCell"/>
</dbReference>
<evidence type="ECO:0000256" key="5">
    <source>
        <dbReference type="ARBA" id="ARBA00022741"/>
    </source>
</evidence>
<organism evidence="9 10">
    <name type="scientific">Prosthecodimorpha hirschii</name>
    <dbReference type="NCBI Taxonomy" id="665126"/>
    <lineage>
        <taxon>Bacteria</taxon>
        <taxon>Pseudomonadati</taxon>
        <taxon>Pseudomonadota</taxon>
        <taxon>Alphaproteobacteria</taxon>
        <taxon>Hyphomicrobiales</taxon>
        <taxon>Ancalomicrobiaceae</taxon>
        <taxon>Prosthecodimorpha</taxon>
    </lineage>
</organism>
<dbReference type="PANTHER" id="PTHR43297">
    <property type="entry name" value="OLIGOPEPTIDE TRANSPORT ATP-BINDING PROTEIN APPD"/>
    <property type="match status" value="1"/>
</dbReference>
<dbReference type="OrthoDB" id="9815712at2"/>
<keyword evidence="3" id="KW-0813">Transport</keyword>
<dbReference type="PROSITE" id="PS00211">
    <property type="entry name" value="ABC_TRANSPORTER_1"/>
    <property type="match status" value="1"/>
</dbReference>
<dbReference type="InterPro" id="IPR050388">
    <property type="entry name" value="ABC_Ni/Peptide_Import"/>
</dbReference>
<dbReference type="InterPro" id="IPR017871">
    <property type="entry name" value="ABC_transporter-like_CS"/>
</dbReference>
<reference evidence="9 10" key="1">
    <citation type="submission" date="2015-09" db="EMBL/GenBank/DDBJ databases">
        <authorList>
            <consortium name="Swine Surveillance"/>
        </authorList>
    </citation>
    <scope>NUCLEOTIDE SEQUENCE [LARGE SCALE GENOMIC DNA]</scope>
    <source>
        <strain evidence="9 10">16</strain>
    </source>
</reference>
<reference evidence="9 10" key="2">
    <citation type="submission" date="2015-10" db="EMBL/GenBank/DDBJ databases">
        <title>Draft Genome Sequence of Prosthecomicrobium hirschii ATCC 27832.</title>
        <authorList>
            <person name="Daniel J."/>
            <person name="Givan S.A."/>
            <person name="Brun Y.V."/>
            <person name="Brown P.J."/>
        </authorList>
    </citation>
    <scope>NUCLEOTIDE SEQUENCE [LARGE SCALE GENOMIC DNA]</scope>
    <source>
        <strain evidence="9 10">16</strain>
    </source>
</reference>
<dbReference type="InterPro" id="IPR003593">
    <property type="entry name" value="AAA+_ATPase"/>
</dbReference>
<proteinExistence type="inferred from homology"/>
<dbReference type="RefSeq" id="WP_054359646.1">
    <property type="nucleotide sequence ID" value="NZ_LJYW01000001.1"/>
</dbReference>
<dbReference type="PANTHER" id="PTHR43297:SF2">
    <property type="entry name" value="DIPEPTIDE TRANSPORT ATP-BINDING PROTEIN DPPD"/>
    <property type="match status" value="1"/>
</dbReference>
<evidence type="ECO:0000256" key="4">
    <source>
        <dbReference type="ARBA" id="ARBA00022475"/>
    </source>
</evidence>